<reference evidence="9" key="1">
    <citation type="journal article" date="2019" name="Int. J. Syst. Evol. Microbiol.">
        <title>The Global Catalogue of Microorganisms (GCM) 10K type strain sequencing project: providing services to taxonomists for standard genome sequencing and annotation.</title>
        <authorList>
            <consortium name="The Broad Institute Genomics Platform"/>
            <consortium name="The Broad Institute Genome Sequencing Center for Infectious Disease"/>
            <person name="Wu L."/>
            <person name="Ma J."/>
        </authorList>
    </citation>
    <scope>NUCLEOTIDE SEQUENCE [LARGE SCALE GENOMIC DNA]</scope>
    <source>
        <strain evidence="9">JCM 3338</strain>
    </source>
</reference>
<feature type="transmembrane region" description="Helical" evidence="7">
    <location>
        <begin position="14"/>
        <end position="35"/>
    </location>
</feature>
<dbReference type="InterPro" id="IPR023271">
    <property type="entry name" value="Aquaporin-like"/>
</dbReference>
<feature type="transmembrane region" description="Helical" evidence="7">
    <location>
        <begin position="92"/>
        <end position="114"/>
    </location>
</feature>
<accession>A0ABW4XF69</accession>
<evidence type="ECO:0000256" key="4">
    <source>
        <dbReference type="ARBA" id="ARBA00022989"/>
    </source>
</evidence>
<comment type="caution">
    <text evidence="8">The sequence shown here is derived from an EMBL/GenBank/DDBJ whole genome shotgun (WGS) entry which is preliminary data.</text>
</comment>
<keyword evidence="5 7" id="KW-0472">Membrane</keyword>
<keyword evidence="3 6" id="KW-0812">Transmembrane</keyword>
<dbReference type="PANTHER" id="PTHR19139:SF199">
    <property type="entry name" value="MIP17260P"/>
    <property type="match status" value="1"/>
</dbReference>
<gene>
    <name evidence="8" type="ORF">ACFSHS_20245</name>
</gene>
<evidence type="ECO:0000256" key="7">
    <source>
        <dbReference type="SAM" id="Phobius"/>
    </source>
</evidence>
<dbReference type="InterPro" id="IPR034294">
    <property type="entry name" value="Aquaporin_transptr"/>
</dbReference>
<evidence type="ECO:0000256" key="1">
    <source>
        <dbReference type="ARBA" id="ARBA00004141"/>
    </source>
</evidence>
<proteinExistence type="inferred from homology"/>
<dbReference type="PRINTS" id="PR00783">
    <property type="entry name" value="MINTRINSICP"/>
</dbReference>
<dbReference type="Proteomes" id="UP001597402">
    <property type="component" value="Unassembled WGS sequence"/>
</dbReference>
<dbReference type="RefSeq" id="WP_376880081.1">
    <property type="nucleotide sequence ID" value="NZ_JBHUHP010000030.1"/>
</dbReference>
<comment type="similarity">
    <text evidence="2 6">Belongs to the MIP/aquaporin (TC 1.A.8) family.</text>
</comment>
<evidence type="ECO:0000313" key="9">
    <source>
        <dbReference type="Proteomes" id="UP001597402"/>
    </source>
</evidence>
<dbReference type="InterPro" id="IPR000425">
    <property type="entry name" value="MIP"/>
</dbReference>
<name>A0ABW4XF69_9ACTN</name>
<evidence type="ECO:0000256" key="5">
    <source>
        <dbReference type="ARBA" id="ARBA00023136"/>
    </source>
</evidence>
<dbReference type="EMBL" id="JBHUHP010000030">
    <property type="protein sequence ID" value="MFD2093902.1"/>
    <property type="molecule type" value="Genomic_DNA"/>
</dbReference>
<feature type="transmembrane region" description="Helical" evidence="7">
    <location>
        <begin position="162"/>
        <end position="183"/>
    </location>
</feature>
<dbReference type="Gene3D" id="1.20.1080.10">
    <property type="entry name" value="Glycerol uptake facilitator protein"/>
    <property type="match status" value="1"/>
</dbReference>
<keyword evidence="9" id="KW-1185">Reference proteome</keyword>
<dbReference type="PANTHER" id="PTHR19139">
    <property type="entry name" value="AQUAPORIN TRANSPORTER"/>
    <property type="match status" value="1"/>
</dbReference>
<feature type="transmembrane region" description="Helical" evidence="7">
    <location>
        <begin position="203"/>
        <end position="222"/>
    </location>
</feature>
<dbReference type="Pfam" id="PF00230">
    <property type="entry name" value="MIP"/>
    <property type="match status" value="1"/>
</dbReference>
<evidence type="ECO:0000256" key="3">
    <source>
        <dbReference type="ARBA" id="ARBA00022692"/>
    </source>
</evidence>
<evidence type="ECO:0000256" key="2">
    <source>
        <dbReference type="ARBA" id="ARBA00006175"/>
    </source>
</evidence>
<comment type="subcellular location">
    <subcellularLocation>
        <location evidence="1">Membrane</location>
        <topology evidence="1">Multi-pass membrane protein</topology>
    </subcellularLocation>
</comment>
<protein>
    <submittedName>
        <fullName evidence="8">Aquaporin</fullName>
    </submittedName>
</protein>
<keyword evidence="4 7" id="KW-1133">Transmembrane helix</keyword>
<evidence type="ECO:0000313" key="8">
    <source>
        <dbReference type="EMBL" id="MFD2093902.1"/>
    </source>
</evidence>
<dbReference type="SUPFAM" id="SSF81338">
    <property type="entry name" value="Aquaporin-like"/>
    <property type="match status" value="1"/>
</dbReference>
<evidence type="ECO:0000256" key="6">
    <source>
        <dbReference type="RuleBase" id="RU000477"/>
    </source>
</evidence>
<keyword evidence="6" id="KW-0813">Transport</keyword>
<feature type="transmembrane region" description="Helical" evidence="7">
    <location>
        <begin position="129"/>
        <end position="150"/>
    </location>
</feature>
<sequence>MSRPQASTVLGRQALAEFLGSAGLVTVVIGSGIAAQRLSPDDVGLQLLESALATGAGLVALILAFGPVSGGHFNPVVTLADRFFGGVTNHQVAVYLPAQLAGGVVGAVVANLMFDLPAVSISGTERSAGGLWLSEAMATFGLVVLIFALVRAGGSARAPFAVGAYITGAYWWSSSTSFANPMIDLARTLSDTFAGIAPSSVPMFLLMQLAGGAAAVVVVSLLHPEAAITADEVVVPHAGTGTPAHRPGQEES</sequence>
<feature type="transmembrane region" description="Helical" evidence="7">
    <location>
        <begin position="55"/>
        <end position="80"/>
    </location>
</feature>
<organism evidence="8 9">
    <name type="scientific">Blastococcus deserti</name>
    <dbReference type="NCBI Taxonomy" id="2259033"/>
    <lineage>
        <taxon>Bacteria</taxon>
        <taxon>Bacillati</taxon>
        <taxon>Actinomycetota</taxon>
        <taxon>Actinomycetes</taxon>
        <taxon>Geodermatophilales</taxon>
        <taxon>Geodermatophilaceae</taxon>
        <taxon>Blastococcus</taxon>
    </lineage>
</organism>